<dbReference type="RefSeq" id="WP_167759773.1">
    <property type="nucleotide sequence ID" value="NZ_SPUM01000078.1"/>
</dbReference>
<dbReference type="AlphaFoldDB" id="A0A4Y9SYM4"/>
<accession>A0A4Y9SYM4</accession>
<keyword evidence="2" id="KW-1185">Reference proteome</keyword>
<organism evidence="1 2">
    <name type="scientific">Massilia horti</name>
    <dbReference type="NCBI Taxonomy" id="2562153"/>
    <lineage>
        <taxon>Bacteria</taxon>
        <taxon>Pseudomonadati</taxon>
        <taxon>Pseudomonadota</taxon>
        <taxon>Betaproteobacteria</taxon>
        <taxon>Burkholderiales</taxon>
        <taxon>Oxalobacteraceae</taxon>
        <taxon>Telluria group</taxon>
        <taxon>Massilia</taxon>
    </lineage>
</organism>
<dbReference type="PANTHER" id="PTHR43155">
    <property type="entry name" value="CYCLIC DI-GMP PHOSPHODIESTERASE PA4108-RELATED"/>
    <property type="match status" value="1"/>
</dbReference>
<sequence length="397" mass="43554">MTTQLYEIDPAKIKVNQPLQWDVFSVQGKLLLQKGSIILTEDQRERLLEFGMYVNKADVQKRVSEGARQAFDPFYEWDDLRGWLGRLNLALMKVVNAPVPGPMPNLLAEIDQVAKRIQMAVTKAPDESIFQIMQMETTHYVIAHHLQAAALCAIVARSIGWSEHGVLNACRAALTMNIGMLDLQSTLTSQTTPLTPAQRKIIDEHGAVGRRLLEAIGVVDQEWLCAVEKHHPEREAPGAPIPLLAQLAHHVDIYLAKVTPRAYRSAKNAQVAARELLQDPRLDKGLTSPLIKMIGIYPPGTYVKLANGDSAVVVRRGANAHTPSVCSLVSATGLPLGEPVARDTSQPKYAITSLLSGTKVMVVFDRIKLFRLTSTGNLAPRLAPHADQAGSEREASV</sequence>
<dbReference type="CDD" id="cd00077">
    <property type="entry name" value="HDc"/>
    <property type="match status" value="1"/>
</dbReference>
<dbReference type="PANTHER" id="PTHR43155:SF2">
    <property type="entry name" value="CYCLIC DI-GMP PHOSPHODIESTERASE PA4108"/>
    <property type="match status" value="1"/>
</dbReference>
<proteinExistence type="predicted"/>
<comment type="caution">
    <text evidence="1">The sequence shown here is derived from an EMBL/GenBank/DDBJ whole genome shotgun (WGS) entry which is preliminary data.</text>
</comment>
<evidence type="ECO:0000313" key="2">
    <source>
        <dbReference type="Proteomes" id="UP000297258"/>
    </source>
</evidence>
<protein>
    <recommendedName>
        <fullName evidence="3">Phosphohydrolase</fullName>
    </recommendedName>
</protein>
<dbReference type="Gene3D" id="1.10.3210.10">
    <property type="entry name" value="Hypothetical protein af1432"/>
    <property type="match status" value="1"/>
</dbReference>
<gene>
    <name evidence="1" type="ORF">E4O92_12045</name>
</gene>
<dbReference type="InterPro" id="IPR003607">
    <property type="entry name" value="HD/PDEase_dom"/>
</dbReference>
<reference evidence="1 2" key="1">
    <citation type="submission" date="2019-03" db="EMBL/GenBank/DDBJ databases">
        <title>Draft genome of Massilia hortus sp. nov., a novel bacterial species of the Oxalobacteraceae family.</title>
        <authorList>
            <person name="Peta V."/>
            <person name="Raths R."/>
            <person name="Bucking H."/>
        </authorList>
    </citation>
    <scope>NUCLEOTIDE SEQUENCE [LARGE SCALE GENOMIC DNA]</scope>
    <source>
        <strain evidence="1 2">ONC3</strain>
    </source>
</reference>
<name>A0A4Y9SYM4_9BURK</name>
<evidence type="ECO:0008006" key="3">
    <source>
        <dbReference type="Google" id="ProtNLM"/>
    </source>
</evidence>
<evidence type="ECO:0000313" key="1">
    <source>
        <dbReference type="EMBL" id="TFW31852.1"/>
    </source>
</evidence>
<dbReference type="Proteomes" id="UP000297258">
    <property type="component" value="Unassembled WGS sequence"/>
</dbReference>
<dbReference type="EMBL" id="SPUM01000078">
    <property type="protein sequence ID" value="TFW31852.1"/>
    <property type="molecule type" value="Genomic_DNA"/>
</dbReference>
<dbReference type="SUPFAM" id="SSF109604">
    <property type="entry name" value="HD-domain/PDEase-like"/>
    <property type="match status" value="1"/>
</dbReference>